<feature type="coiled-coil region" evidence="1">
    <location>
        <begin position="1136"/>
        <end position="1180"/>
    </location>
</feature>
<reference evidence="5" key="1">
    <citation type="submission" date="2023-07" db="EMBL/GenBank/DDBJ databases">
        <title>Draft genome sequence of the endophytic actinobacterium Streptomyces justiciae WPN32, a potential antibiotic producer.</title>
        <authorList>
            <person name="Yasawong M."/>
            <person name="Pana W."/>
            <person name="Ganta P."/>
            <person name="Santapan N."/>
            <person name="Songngamsuk T."/>
            <person name="Phatcharaharikarn M."/>
            <person name="Kerdtoob S."/>
            <person name="Nantapong N."/>
        </authorList>
    </citation>
    <scope>NUCLEOTIDE SEQUENCE [LARGE SCALE GENOMIC DNA]</scope>
    <source>
        <strain evidence="5">WPN32</strain>
    </source>
</reference>
<evidence type="ECO:0000313" key="5">
    <source>
        <dbReference type="Proteomes" id="UP001257948"/>
    </source>
</evidence>
<sequence length="1565" mass="176286">MTFVKSLAGGYTAARVMLCDISQTPPTSSGVLKGQYIFKAGFSTGEPQATAHNAFVTGLGGYGHDRVPRLVESVQESGIGVDIYDIAGLALNLLRSAEHVDVEDREEICARVAGELLEAQLAVAGQPDYTATVGSVLREWLGGDFPEDQRGARVREVLAELCDGGRAFLHEGELLPNPLVLLEPRFGLAERDLACFRGPAHGDLHLRNVMVRGSRLTRDLEYWLIDVNWNAPAPLLYDHAYLELSALLFGLTRSSSGRALPLLARLDNEALTVPVDLDLSDKALLTLLRSMRQEAQRVLTTHEERRPDVWQQQLLMARIAAGLNYAAKPLDSMPLRRAALASASWATRLLLRSRHPEVWIDIAKEGRISNVGLATNVGAIRVTAQESLRRWRPFRETHGGMDLFLVADSVAAKPALAALAHCGWAAVIDLDPRSDDEGLSSIVLPGLEERRHVSVFGENSGEVSPANATNWLMANGWESHDEDAAETDDQWRRRGHLQRVRQLIDNTHDGTPHQSAAVLVLRSGNRDREIDRVLDYIDERYDGIAERLDLAEAPAHNGIDIDAFLTVVAESLPPDTGATSPSLPGPAGRRWALKWSDLQRLSVDLEVLHSEILSSGDPAAEQVSDEFWRGRPPTWQELEVPVDVERDAYKELVNDIIERLRDHQLATVRLDHSPGSGGTTLARRVAWNLHRGHPTVLLRSYSDTTADRIDEIYQETGSTTLVVAESAILPEYDRDELVHSLAQRNTRAVLLWVNRTNVRRGGTPHKLLDPLHGNERRRFLKKFRERATTDHARRLLDGLAEGATDDVAAQKLSPFFFGLCVYQEQFEGIASYVQNHFTRLTRQQKVLARHLALLTRYGQELGLPIVMVDAWMRPERPVYSPLNETQLSELLGPDLRHLVVAERGALRLLHPLIADFVLHGELDGEQHSLSNIAVEFINKTTELLGSANSTTYHLLNELFIRRANMSGDGRPYDFSELIEKMETDGGTRVFEALTIRCPENAHFWNHRGRFAIYRQKTDFGQAERFVQTAVDKSKGRDATHLHTLGMVRRFWIENTLDEILRDGDRHTPQELLTTVEPLFNRAMEAFTDAARYKNTEFTWSTPIQLIATVVERVWKASGHQSLAEFMDSDDPSAVWVTEQIGRAEELLDNLRNINAEGRYYQKLDNQLTSLYGDVERLVEQWQDLRRRGTDSHEVGLAIARTLYAKAGRDWSEVTEEHARTIAEMTEGTVDSGQATDADLRLWFQSYRRLPEYSETRALERLSWFASQRNSLDANYYLYILHFLIWYRGDARDEERVRYYLEESTRLSRQHRRQWSFEWLGNATRAHPLVHFSEMGQQRTGPTGFWSRPQELARVEGIITEIKSPQSGRLRVRHGKLPAFFTPRNRFRQTRDVEKPVEFYLGFSYEGLRAWEPTYPGETPDALTNAEPARRFLSASRPVATSAAAAPDPEPEPQPDEPVHAPAAAATAPTPYRVDPAVLRSLAGRRQGRGGPEDFQKAILDLLKEADRQQSPLTSLELGKALQTLFGMEAYSRFRRDKGKGKLKLAVESIGFHTTPTPQGFDVRLP</sequence>
<feature type="compositionally biased region" description="Low complexity" evidence="2">
    <location>
        <begin position="1434"/>
        <end position="1446"/>
    </location>
</feature>
<evidence type="ECO:0000313" key="4">
    <source>
        <dbReference type="EMBL" id="MDT7840704.1"/>
    </source>
</evidence>
<dbReference type="PANTHER" id="PTHR16155:SF19">
    <property type="entry name" value="DED DOMAIN-CONTAINING PROTEIN"/>
    <property type="match status" value="1"/>
</dbReference>
<keyword evidence="5" id="KW-1185">Reference proteome</keyword>
<evidence type="ECO:0000259" key="3">
    <source>
        <dbReference type="Pfam" id="PF25199"/>
    </source>
</evidence>
<evidence type="ECO:0000256" key="2">
    <source>
        <dbReference type="SAM" id="MobiDB-lite"/>
    </source>
</evidence>
<feature type="compositionally biased region" description="Low complexity" evidence="2">
    <location>
        <begin position="1460"/>
        <end position="1470"/>
    </location>
</feature>
<proteinExistence type="predicted"/>
<dbReference type="SUPFAM" id="SSF56112">
    <property type="entry name" value="Protein kinase-like (PK-like)"/>
    <property type="match status" value="1"/>
</dbReference>
<dbReference type="Pfam" id="PF25199">
    <property type="entry name" value="nSTAND_NTPase5"/>
    <property type="match status" value="1"/>
</dbReference>
<accession>A0ABU3LN92</accession>
<dbReference type="InterPro" id="IPR011009">
    <property type="entry name" value="Kinase-like_dom_sf"/>
</dbReference>
<keyword evidence="1" id="KW-0175">Coiled coil</keyword>
<organism evidence="4 5">
    <name type="scientific">Streptomyces justiciae</name>
    <dbReference type="NCBI Taxonomy" id="2780140"/>
    <lineage>
        <taxon>Bacteria</taxon>
        <taxon>Bacillati</taxon>
        <taxon>Actinomycetota</taxon>
        <taxon>Actinomycetes</taxon>
        <taxon>Kitasatosporales</taxon>
        <taxon>Streptomycetaceae</taxon>
        <taxon>Streptomyces</taxon>
    </lineage>
</organism>
<dbReference type="InterPro" id="IPR057574">
    <property type="entry name" value="nSTAND_NTPase5_dom"/>
</dbReference>
<name>A0ABU3LN92_9ACTN</name>
<dbReference type="EMBL" id="JAVTLL010000004">
    <property type="protein sequence ID" value="MDT7840704.1"/>
    <property type="molecule type" value="Genomic_DNA"/>
</dbReference>
<feature type="region of interest" description="Disordered" evidence="2">
    <location>
        <begin position="1434"/>
        <end position="1471"/>
    </location>
</feature>
<dbReference type="RefSeq" id="WP_314199389.1">
    <property type="nucleotide sequence ID" value="NZ_JAVTLL010000004.1"/>
</dbReference>
<protein>
    <recommendedName>
        <fullName evidence="3">Novel STAND NTPase 5 domain-containing protein</fullName>
    </recommendedName>
</protein>
<comment type="caution">
    <text evidence="4">The sequence shown here is derived from an EMBL/GenBank/DDBJ whole genome shotgun (WGS) entry which is preliminary data.</text>
</comment>
<gene>
    <name evidence="4" type="ORF">RQC66_08165</name>
</gene>
<dbReference type="Proteomes" id="UP001257948">
    <property type="component" value="Unassembled WGS sequence"/>
</dbReference>
<feature type="domain" description="Novel STAND NTPase 5" evidence="3">
    <location>
        <begin position="626"/>
        <end position="759"/>
    </location>
</feature>
<dbReference type="PANTHER" id="PTHR16155">
    <property type="entry name" value="DED DOMAIN-CONTAINING PROTEIN"/>
    <property type="match status" value="1"/>
</dbReference>
<evidence type="ECO:0000256" key="1">
    <source>
        <dbReference type="SAM" id="Coils"/>
    </source>
</evidence>